<protein>
    <submittedName>
        <fullName evidence="1">Uncharacterized protein</fullName>
    </submittedName>
</protein>
<comment type="caution">
    <text evidence="1">The sequence shown here is derived from an EMBL/GenBank/DDBJ whole genome shotgun (WGS) entry which is preliminary data.</text>
</comment>
<dbReference type="RefSeq" id="WP_033570754.1">
    <property type="nucleotide sequence ID" value="NZ_JSYG01000038.1"/>
</dbReference>
<evidence type="ECO:0000313" key="1">
    <source>
        <dbReference type="EMBL" id="RNM05345.1"/>
    </source>
</evidence>
<accession>A0A3N0FYS1</accession>
<proteinExistence type="predicted"/>
<dbReference type="Proteomes" id="UP000276061">
    <property type="component" value="Unassembled WGS sequence"/>
</dbReference>
<evidence type="ECO:0000313" key="2">
    <source>
        <dbReference type="Proteomes" id="UP000276061"/>
    </source>
</evidence>
<name>A0A3N0FYS1_9GAMM</name>
<reference evidence="1 2" key="1">
    <citation type="submission" date="2018-11" db="EMBL/GenBank/DDBJ databases">
        <title>Characterization of surface water Dickeya isolates.</title>
        <authorList>
            <person name="Van Gijsegem F."/>
            <person name="Pedron J."/>
        </authorList>
    </citation>
    <scope>NUCLEOTIDE SEQUENCE [LARGE SCALE GENOMIC DNA]</scope>
    <source>
        <strain evidence="1 2">FVG1-MFV-O17</strain>
    </source>
</reference>
<dbReference type="EMBL" id="RJLR01000022">
    <property type="protein sequence ID" value="RNM05345.1"/>
    <property type="molecule type" value="Genomic_DNA"/>
</dbReference>
<dbReference type="AlphaFoldDB" id="A0A3N0FYS1"/>
<organism evidence="1 2">
    <name type="scientific">Dickeya undicola</name>
    <dbReference type="NCBI Taxonomy" id="1577887"/>
    <lineage>
        <taxon>Bacteria</taxon>
        <taxon>Pseudomonadati</taxon>
        <taxon>Pseudomonadota</taxon>
        <taxon>Gammaproteobacteria</taxon>
        <taxon>Enterobacterales</taxon>
        <taxon>Pectobacteriaceae</taxon>
        <taxon>Dickeya</taxon>
    </lineage>
</organism>
<gene>
    <name evidence="1" type="ORF">EF878_12400</name>
</gene>
<sequence length="145" mass="17077">MKCNQLMKKEIKRADWRGLSLPDDLQSWINGGFVEDDGCVFLRSLYKNYKGLDNFPDRTGVECFVNSFHIDDYVSERYLDYSFLFCEQILACWKKYNHAQKLNVIISHDEFGAVVKFHMKRQDENWLSSNLEGYEEAVLETSEPI</sequence>
<dbReference type="OrthoDB" id="1075158at2"/>